<sequence length="111" mass="12720">KLHTLGVDAERSVEVFEQLYDLLFAPRVVYDGLKASIVAIWEDYPKKNAEYLMGQYLKKFLDEWEFLQLAGILDTLGLWDDKSSAGTIPQDIQNYQQQSSGYPKTNATRDV</sequence>
<evidence type="ECO:0000256" key="1">
    <source>
        <dbReference type="SAM" id="MobiDB-lite"/>
    </source>
</evidence>
<feature type="non-terminal residue" evidence="2">
    <location>
        <position position="1"/>
    </location>
</feature>
<accession>W2W0Y6</accession>
<comment type="caution">
    <text evidence="2">The sequence shown here is derived from an EMBL/GenBank/DDBJ whole genome shotgun (WGS) entry which is preliminary data.</text>
</comment>
<proteinExistence type="predicted"/>
<gene>
    <name evidence="2" type="ORF">F441_19745</name>
</gene>
<dbReference type="Proteomes" id="UP000018958">
    <property type="component" value="Unassembled WGS sequence"/>
</dbReference>
<reference evidence="2 3" key="1">
    <citation type="submission" date="2013-11" db="EMBL/GenBank/DDBJ databases">
        <title>The Genome Sequence of Phytophthora parasitica CJ01A1.</title>
        <authorList>
            <consortium name="The Broad Institute Genomics Platform"/>
            <person name="Russ C."/>
            <person name="Tyler B."/>
            <person name="Panabieres F."/>
            <person name="Shan W."/>
            <person name="Tripathy S."/>
            <person name="Grunwald N."/>
            <person name="Machado M."/>
            <person name="Johnson C.S."/>
            <person name="Walker B."/>
            <person name="Young S.K."/>
            <person name="Zeng Q."/>
            <person name="Gargeya S."/>
            <person name="Fitzgerald M."/>
            <person name="Haas B."/>
            <person name="Abouelleil A."/>
            <person name="Allen A.W."/>
            <person name="Alvarado L."/>
            <person name="Arachchi H.M."/>
            <person name="Berlin A.M."/>
            <person name="Chapman S.B."/>
            <person name="Gainer-Dewar J."/>
            <person name="Goldberg J."/>
            <person name="Griggs A."/>
            <person name="Gujja S."/>
            <person name="Hansen M."/>
            <person name="Howarth C."/>
            <person name="Imamovic A."/>
            <person name="Ireland A."/>
            <person name="Larimer J."/>
            <person name="McCowan C."/>
            <person name="Murphy C."/>
            <person name="Pearson M."/>
            <person name="Poon T.W."/>
            <person name="Priest M."/>
            <person name="Roberts A."/>
            <person name="Saif S."/>
            <person name="Shea T."/>
            <person name="Sisk P."/>
            <person name="Sykes S."/>
            <person name="Wortman J."/>
            <person name="Nusbaum C."/>
            <person name="Birren B."/>
        </authorList>
    </citation>
    <scope>NUCLEOTIDE SEQUENCE [LARGE SCALE GENOMIC DNA]</scope>
    <source>
        <strain evidence="2 3">CJ01A1</strain>
    </source>
</reference>
<dbReference type="EMBL" id="ANIX01003908">
    <property type="protein sequence ID" value="ETP03279.1"/>
    <property type="molecule type" value="Genomic_DNA"/>
</dbReference>
<organism evidence="2 3">
    <name type="scientific">Phytophthora nicotianae CJ01A1</name>
    <dbReference type="NCBI Taxonomy" id="1317063"/>
    <lineage>
        <taxon>Eukaryota</taxon>
        <taxon>Sar</taxon>
        <taxon>Stramenopiles</taxon>
        <taxon>Oomycota</taxon>
        <taxon>Peronosporomycetes</taxon>
        <taxon>Peronosporales</taxon>
        <taxon>Peronosporaceae</taxon>
        <taxon>Phytophthora</taxon>
    </lineage>
</organism>
<protein>
    <submittedName>
        <fullName evidence="2">Uncharacterized protein</fullName>
    </submittedName>
</protein>
<evidence type="ECO:0000313" key="2">
    <source>
        <dbReference type="EMBL" id="ETP03279.1"/>
    </source>
</evidence>
<feature type="region of interest" description="Disordered" evidence="1">
    <location>
        <begin position="90"/>
        <end position="111"/>
    </location>
</feature>
<dbReference type="AlphaFoldDB" id="W2W0Y6"/>
<evidence type="ECO:0000313" key="3">
    <source>
        <dbReference type="Proteomes" id="UP000018958"/>
    </source>
</evidence>
<name>W2W0Y6_PHYNI</name>